<dbReference type="OrthoDB" id="79662at2"/>
<dbReference type="GO" id="GO:0016874">
    <property type="term" value="F:ligase activity"/>
    <property type="evidence" value="ECO:0007669"/>
    <property type="project" value="UniProtKB-KW"/>
</dbReference>
<dbReference type="Gene3D" id="3.90.1140.10">
    <property type="entry name" value="Cyclic phosphodiesterase"/>
    <property type="match status" value="1"/>
</dbReference>
<accession>A0A3N1PAU7</accession>
<dbReference type="SUPFAM" id="SSF55144">
    <property type="entry name" value="LigT-like"/>
    <property type="match status" value="1"/>
</dbReference>
<protein>
    <submittedName>
        <fullName evidence="2">2'-5' RNA ligase</fullName>
    </submittedName>
</protein>
<dbReference type="STRING" id="584787.GCA_001247655_00727"/>
<evidence type="ECO:0000313" key="2">
    <source>
        <dbReference type="EMBL" id="ROQ24197.1"/>
    </source>
</evidence>
<dbReference type="InterPro" id="IPR009097">
    <property type="entry name" value="Cyclic_Pdiesterase"/>
</dbReference>
<evidence type="ECO:0000313" key="3">
    <source>
        <dbReference type="Proteomes" id="UP000268033"/>
    </source>
</evidence>
<keyword evidence="2" id="KW-0436">Ligase</keyword>
<name>A0A3N1PAU7_9GAMM</name>
<evidence type="ECO:0000256" key="1">
    <source>
        <dbReference type="SAM" id="SignalP"/>
    </source>
</evidence>
<comment type="caution">
    <text evidence="2">The sequence shown here is derived from an EMBL/GenBank/DDBJ whole genome shotgun (WGS) entry which is preliminary data.</text>
</comment>
<dbReference type="AlphaFoldDB" id="A0A3N1PAU7"/>
<dbReference type="Pfam" id="PF13563">
    <property type="entry name" value="2_5_RNA_ligase2"/>
    <property type="match status" value="1"/>
</dbReference>
<reference evidence="2 3" key="1">
    <citation type="submission" date="2018-11" db="EMBL/GenBank/DDBJ databases">
        <title>Genomic Encyclopedia of Type Strains, Phase IV (KMG-IV): sequencing the most valuable type-strain genomes for metagenomic binning, comparative biology and taxonomic classification.</title>
        <authorList>
            <person name="Goeker M."/>
        </authorList>
    </citation>
    <scope>NUCLEOTIDE SEQUENCE [LARGE SCALE GENOMIC DNA]</scope>
    <source>
        <strain evidence="2 3">DSM 21945</strain>
    </source>
</reference>
<feature type="chain" id="PRO_5018019373" evidence="1">
    <location>
        <begin position="21"/>
        <end position="222"/>
    </location>
</feature>
<dbReference type="EMBL" id="RJUL01000007">
    <property type="protein sequence ID" value="ROQ24197.1"/>
    <property type="molecule type" value="Genomic_DNA"/>
</dbReference>
<organism evidence="2 3">
    <name type="scientific">Gallaecimonas pentaromativorans</name>
    <dbReference type="NCBI Taxonomy" id="584787"/>
    <lineage>
        <taxon>Bacteria</taxon>
        <taxon>Pseudomonadati</taxon>
        <taxon>Pseudomonadota</taxon>
        <taxon>Gammaproteobacteria</taxon>
        <taxon>Enterobacterales</taxon>
        <taxon>Gallaecimonadaceae</taxon>
        <taxon>Gallaecimonas</taxon>
    </lineage>
</organism>
<proteinExistence type="predicted"/>
<gene>
    <name evidence="2" type="ORF">EDC28_10778</name>
</gene>
<sequence length="222" mass="23764">MLKRSLLAVAALCIGFQAFAEDIGIDVFAIPSKPIIDEVKATSDTLKAHGLESFYAQGKPVHVTLYLTRFPEGSKAAIKAAIAKLVAGKEGFAVEAKGFSVTKGNWAFLDVTPSPALQRLADEVTMALSPLRAPNPPLPGWVKAYPTKLAAFERYGSPNVFQNFEPHLTLLASETSPALAEVAKALAAKPPQAKGQIVGIGIGVTDQWGQQKEILGEYFFKQ</sequence>
<feature type="signal peptide" evidence="1">
    <location>
        <begin position="1"/>
        <end position="20"/>
    </location>
</feature>
<keyword evidence="3" id="KW-1185">Reference proteome</keyword>
<dbReference type="Proteomes" id="UP000268033">
    <property type="component" value="Unassembled WGS sequence"/>
</dbReference>
<keyword evidence="1" id="KW-0732">Signal</keyword>
<dbReference type="RefSeq" id="WP_050659635.1">
    <property type="nucleotide sequence ID" value="NZ_JBLXEP010000010.1"/>
</dbReference>